<proteinExistence type="predicted"/>
<sequence>MVYNAVSQADLEVASNATDSDVSRSPSPQLQQRPTFQQLPLDTDHIGGGSYLQPAKTEEDTGIGSLSSILRSMTSTSYDMVEEDDYEETNPAADRRSDGLRRAIPPLDTTSKPQVQTDSNETPLRTPITDTPVPLSHPTPDLQSLQGAYVNNVERLERSAERLSSSSADIASEIRKMNLEQKRRSCSSISNSVLQYNTEGSPLRNNVSSPQGSTHSASRLAQVSEIGNEGIFTEPAFGTALEHTAPPQETFPPQSAADFPDQHSRGVGHDIERPSSVASGDTYQQARVLFTDFDGVHFVDKGPDLMRHVPLTRPPLASSSESYKEPQAGGNMVYYPAPVPMMLNLPPRLSHRRDAEREREKRRTQLLSTVAPENRKSAPWLSGQIQEEASGQKNYKDLPPQLRASVFFDTPAASLEIEVKQASAVETLESILDASAHAPVTAFTEHPFAGNLGPDVYRSAKSKSSHPNLSEQRKKRASRTNLVSEYHVSNPDLRAASIASHSLHKQTEADAAVRHEDAALREDDDAYDEHSESDDSETGDEESEEEEPDFEYVGPPNTLLAELEMRKQEIKQRRRTAAASTGMHSTLLQLEAVAQKQSEHRRQRPVTLAWEDPDVHKHEEDEDEDVPLAVLFPEKAKVPDEARPLGLMEKRELEESEPLSRRRARLRGDPLPSADLDKRPTTMYAQNMAEPAQPDSGDEEETLAQRLKRLKAKDRTSTVAESEFASEILAEISHLHEDESKNEETEPAPEDETLAQRRERLRREAAAQKKSTQAPRYRRSMADILHARPISVGQPPMNEPTARRGPTHQRSYDNRLSTQQLPLNFGNPVSAGFAQNQGFVTANPQTYGMAHPNTFYSDAILGMNHLSYAMPHNYHPKVLQPVVDNGQREMIDRWRQSIR</sequence>
<feature type="compositionally biased region" description="Basic and acidic residues" evidence="1">
    <location>
        <begin position="642"/>
        <end position="653"/>
    </location>
</feature>
<keyword evidence="3" id="KW-1185">Reference proteome</keyword>
<feature type="compositionally biased region" description="Acidic residues" evidence="1">
    <location>
        <begin position="522"/>
        <end position="550"/>
    </location>
</feature>
<evidence type="ECO:0000313" key="3">
    <source>
        <dbReference type="Proteomes" id="UP000215305"/>
    </source>
</evidence>
<feature type="compositionally biased region" description="Polar residues" evidence="1">
    <location>
        <begin position="64"/>
        <end position="78"/>
    </location>
</feature>
<dbReference type="RefSeq" id="XP_026613196.1">
    <property type="nucleotide sequence ID" value="XM_026755558.1"/>
</dbReference>
<dbReference type="EMBL" id="NKHU02000139">
    <property type="protein sequence ID" value="RHZ52116.1"/>
    <property type="molecule type" value="Genomic_DNA"/>
</dbReference>
<feature type="region of interest" description="Disordered" evidence="1">
    <location>
        <begin position="1"/>
        <end position="135"/>
    </location>
</feature>
<dbReference type="VEuPathDB" id="FungiDB:CDV56_101939"/>
<reference evidence="2" key="1">
    <citation type="submission" date="2018-08" db="EMBL/GenBank/DDBJ databases">
        <title>Draft genome sequence of azole-resistant Aspergillus thermomutatus (Neosartorya pseudofischeri) strain HMR AF 39, isolated from a human nasal aspirate.</title>
        <authorList>
            <person name="Parent-Michaud M."/>
            <person name="Dufresne P.J."/>
            <person name="Fournier E."/>
            <person name="Martineau C."/>
            <person name="Moreira S."/>
            <person name="Perkins V."/>
            <person name="De Repentigny L."/>
            <person name="Dufresne S.F."/>
        </authorList>
    </citation>
    <scope>NUCLEOTIDE SEQUENCE [LARGE SCALE GENOMIC DNA]</scope>
    <source>
        <strain evidence="2">HMR AF 39</strain>
    </source>
</reference>
<feature type="region of interest" description="Disordered" evidence="1">
    <location>
        <begin position="642"/>
        <end position="703"/>
    </location>
</feature>
<feature type="region of interest" description="Disordered" evidence="1">
    <location>
        <begin position="790"/>
        <end position="810"/>
    </location>
</feature>
<organism evidence="2 3">
    <name type="scientific">Aspergillus thermomutatus</name>
    <name type="common">Neosartorya pseudofischeri</name>
    <dbReference type="NCBI Taxonomy" id="41047"/>
    <lineage>
        <taxon>Eukaryota</taxon>
        <taxon>Fungi</taxon>
        <taxon>Dikarya</taxon>
        <taxon>Ascomycota</taxon>
        <taxon>Pezizomycotina</taxon>
        <taxon>Eurotiomycetes</taxon>
        <taxon>Eurotiomycetidae</taxon>
        <taxon>Eurotiales</taxon>
        <taxon>Aspergillaceae</taxon>
        <taxon>Aspergillus</taxon>
        <taxon>Aspergillus subgen. Fumigati</taxon>
    </lineage>
</organism>
<protein>
    <submittedName>
        <fullName evidence="2">Uncharacterized protein</fullName>
    </submittedName>
</protein>
<dbReference type="AlphaFoldDB" id="A0A397GRM7"/>
<feature type="compositionally biased region" description="Polar residues" evidence="1">
    <location>
        <begin position="108"/>
        <end position="123"/>
    </location>
</feature>
<dbReference type="Proteomes" id="UP000215305">
    <property type="component" value="Unassembled WGS sequence"/>
</dbReference>
<feature type="region of interest" description="Disordered" evidence="1">
    <location>
        <begin position="520"/>
        <end position="556"/>
    </location>
</feature>
<feature type="region of interest" description="Disordered" evidence="1">
    <location>
        <begin position="454"/>
        <end position="488"/>
    </location>
</feature>
<evidence type="ECO:0000313" key="2">
    <source>
        <dbReference type="EMBL" id="RHZ52116.1"/>
    </source>
</evidence>
<feature type="compositionally biased region" description="Polar residues" evidence="1">
    <location>
        <begin position="15"/>
        <end position="40"/>
    </location>
</feature>
<evidence type="ECO:0000256" key="1">
    <source>
        <dbReference type="SAM" id="MobiDB-lite"/>
    </source>
</evidence>
<dbReference type="STRING" id="41047.A0A397GRM7"/>
<dbReference type="OrthoDB" id="5288142at2759"/>
<dbReference type="GeneID" id="38123913"/>
<accession>A0A397GRM7</accession>
<comment type="caution">
    <text evidence="2">The sequence shown here is derived from an EMBL/GenBank/DDBJ whole genome shotgun (WGS) entry which is preliminary data.</text>
</comment>
<gene>
    <name evidence="2" type="ORF">CDV56_101939</name>
</gene>
<name>A0A397GRM7_ASPTH</name>